<evidence type="ECO:0000256" key="1">
    <source>
        <dbReference type="ARBA" id="ARBA00006987"/>
    </source>
</evidence>
<dbReference type="InterPro" id="IPR005064">
    <property type="entry name" value="BUG"/>
</dbReference>
<proteinExistence type="inferred from homology"/>
<organism evidence="3 4">
    <name type="scientific">Pseudohoeflea coraliihabitans</name>
    <dbReference type="NCBI Taxonomy" id="2860393"/>
    <lineage>
        <taxon>Bacteria</taxon>
        <taxon>Pseudomonadati</taxon>
        <taxon>Pseudomonadota</taxon>
        <taxon>Alphaproteobacteria</taxon>
        <taxon>Hyphomicrobiales</taxon>
        <taxon>Rhizobiaceae</taxon>
        <taxon>Pseudohoeflea</taxon>
    </lineage>
</organism>
<dbReference type="RefSeq" id="WP_219201125.1">
    <property type="nucleotide sequence ID" value="NZ_JAHWQX010000002.1"/>
</dbReference>
<dbReference type="PIRSF" id="PIRSF017082">
    <property type="entry name" value="YflP"/>
    <property type="match status" value="1"/>
</dbReference>
<dbReference type="PANTHER" id="PTHR42928:SF5">
    <property type="entry name" value="BLR1237 PROTEIN"/>
    <property type="match status" value="1"/>
</dbReference>
<gene>
    <name evidence="3" type="ORF">KY465_07880</name>
</gene>
<comment type="similarity">
    <text evidence="1">Belongs to the UPF0065 (bug) family.</text>
</comment>
<evidence type="ECO:0000313" key="4">
    <source>
        <dbReference type="Proteomes" id="UP001430804"/>
    </source>
</evidence>
<dbReference type="Pfam" id="PF03401">
    <property type="entry name" value="TctC"/>
    <property type="match status" value="1"/>
</dbReference>
<feature type="chain" id="PRO_5046268919" evidence="2">
    <location>
        <begin position="26"/>
        <end position="317"/>
    </location>
</feature>
<dbReference type="Proteomes" id="UP001430804">
    <property type="component" value="Unassembled WGS sequence"/>
</dbReference>
<accession>A0ABS6WMT5</accession>
<name>A0ABS6WMT5_9HYPH</name>
<dbReference type="PANTHER" id="PTHR42928">
    <property type="entry name" value="TRICARBOXYLATE-BINDING PROTEIN"/>
    <property type="match status" value="1"/>
</dbReference>
<keyword evidence="4" id="KW-1185">Reference proteome</keyword>
<dbReference type="EMBL" id="JAHWQX010000002">
    <property type="protein sequence ID" value="MBW3097195.1"/>
    <property type="molecule type" value="Genomic_DNA"/>
</dbReference>
<sequence>MNNFLLSAVGAVVAVTAATTTPAVSADFPESAITIQLPFGPGGGTDMLTRAFDMFSEEVFGDNFIITYKPGAGGAVGTTALARAGNDGYTIGMGSLPHMFLQPAAGAGQYSLDDFDFIALVASEPQLMVTPEGSEFATYEELKAAAKSDPGALTLGIPSPLSETWLAYNVINDVEDLGFTVVTYQGGAALNAALLGKQIDAAVTNIGPVYGSIDKLNVLGVTAQERVSFLPNVPTFKELGVDAVTSVERVFMAPEGVPEERLQILRDGFKKIWHKEGFQDRAAEMRFGMKWMDGTEVRPYLEERKQHALEIYEKTGS</sequence>
<protein>
    <submittedName>
        <fullName evidence="3">Tripartite tricarboxylate transporter substrate binding protein</fullName>
    </submittedName>
</protein>
<evidence type="ECO:0000313" key="3">
    <source>
        <dbReference type="EMBL" id="MBW3097195.1"/>
    </source>
</evidence>
<evidence type="ECO:0000256" key="2">
    <source>
        <dbReference type="SAM" id="SignalP"/>
    </source>
</evidence>
<comment type="caution">
    <text evidence="3">The sequence shown here is derived from an EMBL/GenBank/DDBJ whole genome shotgun (WGS) entry which is preliminary data.</text>
</comment>
<dbReference type="CDD" id="cd07012">
    <property type="entry name" value="PBP2_Bug_TTT"/>
    <property type="match status" value="1"/>
</dbReference>
<feature type="signal peptide" evidence="2">
    <location>
        <begin position="1"/>
        <end position="25"/>
    </location>
</feature>
<keyword evidence="2" id="KW-0732">Signal</keyword>
<reference evidence="3" key="1">
    <citation type="submission" date="2021-07" db="EMBL/GenBank/DDBJ databases">
        <title>Pseudohoeflea marina sp. nov. a polyhydroxyalcanoate-producing bacterium.</title>
        <authorList>
            <person name="Zheng W."/>
            <person name="Yu S."/>
            <person name="Huang Y."/>
        </authorList>
    </citation>
    <scope>NUCLEOTIDE SEQUENCE</scope>
    <source>
        <strain evidence="3">DP4N28-3</strain>
    </source>
</reference>